<dbReference type="GO" id="GO:0005789">
    <property type="term" value="C:endoplasmic reticulum membrane"/>
    <property type="evidence" value="ECO:0007669"/>
    <property type="project" value="InterPro"/>
</dbReference>
<feature type="transmembrane region" description="Helical" evidence="5">
    <location>
        <begin position="29"/>
        <end position="48"/>
    </location>
</feature>
<evidence type="ECO:0000256" key="5">
    <source>
        <dbReference type="SAM" id="Phobius"/>
    </source>
</evidence>
<dbReference type="Pfam" id="PF04061">
    <property type="entry name" value="ORMDL"/>
    <property type="match status" value="1"/>
</dbReference>
<comment type="subcellular location">
    <subcellularLocation>
        <location evidence="1">Membrane</location>
        <topology evidence="1">Multi-pass membrane protein</topology>
    </subcellularLocation>
</comment>
<dbReference type="OrthoDB" id="1932233at2759"/>
<sequence>MIKVGPEDSIPQRIEPLTNKSINWAGDKFFWIFYVWIIFGFRIFLWMIGIEDSAAAWTATNIVHSVVTFFAFHWIKGTPFSYDQGIYDKLTFWEQIDCEIQNTWTRKFLLIIPIVLLLITCNHTKQNTSLMMVNVFFASFVIIGKFPAMHRVRILGINK</sequence>
<organism evidence="6 7">
    <name type="scientific">Anaeramoeba ignava</name>
    <name type="common">Anaerobic marine amoeba</name>
    <dbReference type="NCBI Taxonomy" id="1746090"/>
    <lineage>
        <taxon>Eukaryota</taxon>
        <taxon>Metamonada</taxon>
        <taxon>Anaeramoebidae</taxon>
        <taxon>Anaeramoeba</taxon>
    </lineage>
</organism>
<comment type="caution">
    <text evidence="6">The sequence shown here is derived from an EMBL/GenBank/DDBJ whole genome shotgun (WGS) entry which is preliminary data.</text>
</comment>
<evidence type="ECO:0000256" key="1">
    <source>
        <dbReference type="ARBA" id="ARBA00004141"/>
    </source>
</evidence>
<dbReference type="OMA" id="WTAYILI"/>
<evidence type="ECO:0000313" key="6">
    <source>
        <dbReference type="EMBL" id="KAJ5080731.1"/>
    </source>
</evidence>
<dbReference type="InterPro" id="IPR007203">
    <property type="entry name" value="ORMDL"/>
</dbReference>
<reference evidence="6" key="1">
    <citation type="submission" date="2022-10" db="EMBL/GenBank/DDBJ databases">
        <title>Novel sulphate-reducing endosymbionts in the free-living metamonad Anaeramoeba.</title>
        <authorList>
            <person name="Jerlstrom-Hultqvist J."/>
            <person name="Cepicka I."/>
            <person name="Gallot-Lavallee L."/>
            <person name="Salas-Leiva D."/>
            <person name="Curtis B.A."/>
            <person name="Zahonova K."/>
            <person name="Pipaliya S."/>
            <person name="Dacks J."/>
            <person name="Roger A.J."/>
        </authorList>
    </citation>
    <scope>NUCLEOTIDE SEQUENCE</scope>
    <source>
        <strain evidence="6">BMAN</strain>
    </source>
</reference>
<keyword evidence="7" id="KW-1185">Reference proteome</keyword>
<dbReference type="PANTHER" id="PTHR12665">
    <property type="entry name" value="ORMDL PROTEINS"/>
    <property type="match status" value="1"/>
</dbReference>
<gene>
    <name evidence="6" type="ORF">M0811_13839</name>
</gene>
<proteinExistence type="predicted"/>
<evidence type="ECO:0000256" key="4">
    <source>
        <dbReference type="ARBA" id="ARBA00023136"/>
    </source>
</evidence>
<evidence type="ECO:0000256" key="2">
    <source>
        <dbReference type="ARBA" id="ARBA00022692"/>
    </source>
</evidence>
<accession>A0A9Q0LY31</accession>
<dbReference type="Proteomes" id="UP001149090">
    <property type="component" value="Unassembled WGS sequence"/>
</dbReference>
<keyword evidence="3 5" id="KW-1133">Transmembrane helix</keyword>
<feature type="transmembrane region" description="Helical" evidence="5">
    <location>
        <begin position="131"/>
        <end position="149"/>
    </location>
</feature>
<dbReference type="EMBL" id="JAPDFW010000003">
    <property type="protein sequence ID" value="KAJ5080731.1"/>
    <property type="molecule type" value="Genomic_DNA"/>
</dbReference>
<keyword evidence="4 5" id="KW-0472">Membrane</keyword>
<keyword evidence="2 5" id="KW-0812">Transmembrane</keyword>
<evidence type="ECO:0000256" key="3">
    <source>
        <dbReference type="ARBA" id="ARBA00022989"/>
    </source>
</evidence>
<feature type="transmembrane region" description="Helical" evidence="5">
    <location>
        <begin position="54"/>
        <end position="75"/>
    </location>
</feature>
<dbReference type="AlphaFoldDB" id="A0A9Q0LY31"/>
<evidence type="ECO:0000313" key="7">
    <source>
        <dbReference type="Proteomes" id="UP001149090"/>
    </source>
</evidence>
<name>A0A9Q0LY31_ANAIG</name>
<protein>
    <submittedName>
        <fullName evidence="6">Orm1-like protein</fullName>
    </submittedName>
</protein>